<protein>
    <submittedName>
        <fullName evidence="1">Uncharacterized protein</fullName>
    </submittedName>
</protein>
<proteinExistence type="predicted"/>
<evidence type="ECO:0000313" key="1">
    <source>
        <dbReference type="EMBL" id="PQP16903.1"/>
    </source>
</evidence>
<sequence length="65" mass="6950">MSTDSVATKQANELQHASSDVYRLARDVRDADTARIRAPFVVAMQLAAAQAYGDAARARVEATGI</sequence>
<evidence type="ECO:0000313" key="2">
    <source>
        <dbReference type="Proteomes" id="UP000238206"/>
    </source>
</evidence>
<gene>
    <name evidence="1" type="ORF">C5615_18565</name>
</gene>
<organism evidence="1 2">
    <name type="scientific">Burkholderia cepacia</name>
    <name type="common">Pseudomonas cepacia</name>
    <dbReference type="NCBI Taxonomy" id="292"/>
    <lineage>
        <taxon>Bacteria</taxon>
        <taxon>Pseudomonadati</taxon>
        <taxon>Pseudomonadota</taxon>
        <taxon>Betaproteobacteria</taxon>
        <taxon>Burkholderiales</taxon>
        <taxon>Burkholderiaceae</taxon>
        <taxon>Burkholderia</taxon>
        <taxon>Burkholderia cepacia complex</taxon>
    </lineage>
</organism>
<dbReference type="EMBL" id="PUIQ01000022">
    <property type="protein sequence ID" value="PQP16903.1"/>
    <property type="molecule type" value="Genomic_DNA"/>
</dbReference>
<dbReference type="AlphaFoldDB" id="A0A2S8IQ75"/>
<name>A0A2S8IQ75_BURCE</name>
<reference evidence="1 2" key="1">
    <citation type="submission" date="2018-02" db="EMBL/GenBank/DDBJ databases">
        <title>Draft genome sequencing of Burkholderia cepacia Y14-15.</title>
        <authorList>
            <person name="Zheng B.-X."/>
        </authorList>
    </citation>
    <scope>NUCLEOTIDE SEQUENCE [LARGE SCALE GENOMIC DNA]</scope>
    <source>
        <strain evidence="1 2">Y14-15</strain>
    </source>
</reference>
<dbReference type="Proteomes" id="UP000238206">
    <property type="component" value="Unassembled WGS sequence"/>
</dbReference>
<accession>A0A2S8IQ75</accession>
<comment type="caution">
    <text evidence="1">The sequence shown here is derived from an EMBL/GenBank/DDBJ whole genome shotgun (WGS) entry which is preliminary data.</text>
</comment>
<dbReference type="RefSeq" id="WP_105391574.1">
    <property type="nucleotide sequence ID" value="NZ_PUIQ01000022.1"/>
</dbReference>